<feature type="coiled-coil region" evidence="1">
    <location>
        <begin position="48"/>
        <end position="202"/>
    </location>
</feature>
<organism evidence="2 3">
    <name type="scientific">Blepharisma stoltei</name>
    <dbReference type="NCBI Taxonomy" id="1481888"/>
    <lineage>
        <taxon>Eukaryota</taxon>
        <taxon>Sar</taxon>
        <taxon>Alveolata</taxon>
        <taxon>Ciliophora</taxon>
        <taxon>Postciliodesmatophora</taxon>
        <taxon>Heterotrichea</taxon>
        <taxon>Heterotrichida</taxon>
        <taxon>Blepharismidae</taxon>
        <taxon>Blepharisma</taxon>
    </lineage>
</organism>
<keyword evidence="1" id="KW-0175">Coiled coil</keyword>
<dbReference type="AlphaFoldDB" id="A0AAU9KKW0"/>
<proteinExistence type="predicted"/>
<accession>A0AAU9KKW0</accession>
<dbReference type="Proteomes" id="UP001162131">
    <property type="component" value="Unassembled WGS sequence"/>
</dbReference>
<sequence>MENSFGSDLEQYLRDYSASKVYKAARNLQLPLSENTRKQNQLGLIEKNELLEIENKKLTIKIRELEHKWSEERKELIDSHLYKIEEIENKNSQLRKTITNLEIELKNAQNELNSYQCKHEYLELKAKSLRNFQENRSELLKEVEKLTDKLFKFKQKKYEQFNEMSLKYKAIEDELEICKEEKREADKKISMLEQTLRHMCEEKDMRIERLQFLIREKTPLKPKENLSRTVTPLTDRNTRSISPMATSRSTFDLTKTMETTATTKLSEDFSADIKNLEKSHKKLKQKYISLITSRAHESELIKAYNKININEKALSDFQKKQKKIVLESKSFNL</sequence>
<keyword evidence="3" id="KW-1185">Reference proteome</keyword>
<protein>
    <submittedName>
        <fullName evidence="2">Uncharacterized protein</fullName>
    </submittedName>
</protein>
<dbReference type="EMBL" id="CAJZBQ010000057">
    <property type="protein sequence ID" value="CAG9334000.1"/>
    <property type="molecule type" value="Genomic_DNA"/>
</dbReference>
<evidence type="ECO:0000256" key="1">
    <source>
        <dbReference type="SAM" id="Coils"/>
    </source>
</evidence>
<comment type="caution">
    <text evidence="2">The sequence shown here is derived from an EMBL/GenBank/DDBJ whole genome shotgun (WGS) entry which is preliminary data.</text>
</comment>
<evidence type="ECO:0000313" key="2">
    <source>
        <dbReference type="EMBL" id="CAG9334000.1"/>
    </source>
</evidence>
<evidence type="ECO:0000313" key="3">
    <source>
        <dbReference type="Proteomes" id="UP001162131"/>
    </source>
</evidence>
<gene>
    <name evidence="2" type="ORF">BSTOLATCC_MIC59805</name>
</gene>
<reference evidence="2" key="1">
    <citation type="submission" date="2021-09" db="EMBL/GenBank/DDBJ databases">
        <authorList>
            <consortium name="AG Swart"/>
            <person name="Singh M."/>
            <person name="Singh A."/>
            <person name="Seah K."/>
            <person name="Emmerich C."/>
        </authorList>
    </citation>
    <scope>NUCLEOTIDE SEQUENCE</scope>
    <source>
        <strain evidence="2">ATCC30299</strain>
    </source>
</reference>
<name>A0AAU9KKW0_9CILI</name>